<organism evidence="3 4">
    <name type="scientific">Eubacterium plexicaudatum ASF492</name>
    <dbReference type="NCBI Taxonomy" id="1235802"/>
    <lineage>
        <taxon>Bacteria</taxon>
        <taxon>Bacillati</taxon>
        <taxon>Bacillota</taxon>
        <taxon>Clostridia</taxon>
        <taxon>Eubacteriales</taxon>
        <taxon>Eubacteriaceae</taxon>
        <taxon>Eubacterium</taxon>
    </lineage>
</organism>
<gene>
    <name evidence="3" type="ORF">C823_03554</name>
</gene>
<keyword evidence="4" id="KW-1185">Reference proteome</keyword>
<accession>N2AA96</accession>
<proteinExistence type="predicted"/>
<sequence length="389" mass="45174">MDILRLADNIAGFRKEKKITQEQLADFMGVTKASVSKWETRQSMPDISLLPQLAAFFDVSIDTLMGYEASLGKEQIRKIYLDLCKEFSGWEDAKNAQNAGNARKEFDLIMDKTKKLVKKYYSCYEFLQSIICLWVNHHMLPEPERSTEILEDARKLCIHVLENCRDIGLCKDTMFMKASIDLMLGNAQEVIEELEEHIRPEGMAIQGEDILINAYLQVGDLEKANDLTQIGMYLHMIALVQESVRYMIIHKDRLQSCEETLYRVTELARIYNLEELNFNAIAVFHFQMAVIYCEHGEKAGAVEQLQKYITLSMRFLQSDDSFLKKDAYFDRLDIWFDKTLLAGNIPRDKKVIYHSLRASLNEPCFEILKDELAFQKLKNSTERFGVMYE</sequence>
<dbReference type="PANTHER" id="PTHR46558:SF11">
    <property type="entry name" value="HTH-TYPE TRANSCRIPTIONAL REGULATOR XRE"/>
    <property type="match status" value="1"/>
</dbReference>
<feature type="domain" description="HTH cro/C1-type" evidence="2">
    <location>
        <begin position="10"/>
        <end position="64"/>
    </location>
</feature>
<dbReference type="eggNOG" id="COG1476">
    <property type="taxonomic scope" value="Bacteria"/>
</dbReference>
<dbReference type="InterPro" id="IPR001387">
    <property type="entry name" value="Cro/C1-type_HTH"/>
</dbReference>
<comment type="caution">
    <text evidence="3">The sequence shown here is derived from an EMBL/GenBank/DDBJ whole genome shotgun (WGS) entry which is preliminary data.</text>
</comment>
<dbReference type="SMART" id="SM00530">
    <property type="entry name" value="HTH_XRE"/>
    <property type="match status" value="1"/>
</dbReference>
<dbReference type="AlphaFoldDB" id="N2AA96"/>
<evidence type="ECO:0000313" key="4">
    <source>
        <dbReference type="Proteomes" id="UP000012589"/>
    </source>
</evidence>
<dbReference type="EMBL" id="AQFT01000107">
    <property type="protein sequence ID" value="EMZ23383.1"/>
    <property type="molecule type" value="Genomic_DNA"/>
</dbReference>
<dbReference type="HOGENOM" id="CLU_056925_1_0_9"/>
<dbReference type="Gene3D" id="1.10.260.40">
    <property type="entry name" value="lambda repressor-like DNA-binding domains"/>
    <property type="match status" value="1"/>
</dbReference>
<evidence type="ECO:0000259" key="2">
    <source>
        <dbReference type="PROSITE" id="PS50943"/>
    </source>
</evidence>
<dbReference type="Pfam" id="PF01381">
    <property type="entry name" value="HTH_3"/>
    <property type="match status" value="1"/>
</dbReference>
<dbReference type="SUPFAM" id="SSF47413">
    <property type="entry name" value="lambda repressor-like DNA-binding domains"/>
    <property type="match status" value="1"/>
</dbReference>
<evidence type="ECO:0000256" key="1">
    <source>
        <dbReference type="ARBA" id="ARBA00023125"/>
    </source>
</evidence>
<dbReference type="PROSITE" id="PS50943">
    <property type="entry name" value="HTH_CROC1"/>
    <property type="match status" value="1"/>
</dbReference>
<dbReference type="STRING" id="1235802.C823_03554"/>
<dbReference type="CDD" id="cd00093">
    <property type="entry name" value="HTH_XRE"/>
    <property type="match status" value="1"/>
</dbReference>
<reference evidence="3 4" key="1">
    <citation type="journal article" date="2014" name="Genome Announc.">
        <title>Draft genome sequences of the altered schaedler flora, a defined bacterial community from gnotobiotic mice.</title>
        <authorList>
            <person name="Wannemuehler M.J."/>
            <person name="Overstreet A.M."/>
            <person name="Ward D.V."/>
            <person name="Phillips G.J."/>
        </authorList>
    </citation>
    <scope>NUCLEOTIDE SEQUENCE [LARGE SCALE GENOMIC DNA]</scope>
    <source>
        <strain evidence="3 4">ASF492</strain>
    </source>
</reference>
<dbReference type="PANTHER" id="PTHR46558">
    <property type="entry name" value="TRACRIPTIONAL REGULATORY PROTEIN-RELATED-RELATED"/>
    <property type="match status" value="1"/>
</dbReference>
<dbReference type="PATRIC" id="fig|1235802.3.peg.3746"/>
<dbReference type="OrthoDB" id="9812495at2"/>
<dbReference type="InterPro" id="IPR010982">
    <property type="entry name" value="Lambda_DNA-bd_dom_sf"/>
</dbReference>
<keyword evidence="1" id="KW-0238">DNA-binding</keyword>
<dbReference type="GO" id="GO:0003677">
    <property type="term" value="F:DNA binding"/>
    <property type="evidence" value="ECO:0007669"/>
    <property type="project" value="UniProtKB-KW"/>
</dbReference>
<evidence type="ECO:0000313" key="3">
    <source>
        <dbReference type="EMBL" id="EMZ23383.1"/>
    </source>
</evidence>
<name>N2AA96_9FIRM</name>
<dbReference type="Proteomes" id="UP000012589">
    <property type="component" value="Unassembled WGS sequence"/>
</dbReference>
<protein>
    <recommendedName>
        <fullName evidence="2">HTH cro/C1-type domain-containing protein</fullName>
    </recommendedName>
</protein>